<evidence type="ECO:0000313" key="2">
    <source>
        <dbReference type="EMBL" id="MDP9961886.1"/>
    </source>
</evidence>
<dbReference type="InterPro" id="IPR046909">
    <property type="entry name" value="cREC_REC"/>
</dbReference>
<dbReference type="RefSeq" id="WP_306846142.1">
    <property type="nucleotide sequence ID" value="NZ_JAUSRL010000008.1"/>
</dbReference>
<sequence>MCKGLPEMISFDHDLADIHYLKPDSDEYAEKTGYECAKWLIEYCMDHYLDLPKFYCHSMNPVGKENILSLLKIVMDIFRLIQDIKTHLKLNFDSN</sequence>
<organism evidence="2 3">
    <name type="scientific">Chryseobacterium lathyri</name>
    <dbReference type="NCBI Taxonomy" id="395933"/>
    <lineage>
        <taxon>Bacteria</taxon>
        <taxon>Pseudomonadati</taxon>
        <taxon>Bacteroidota</taxon>
        <taxon>Flavobacteriia</taxon>
        <taxon>Flavobacteriales</taxon>
        <taxon>Weeksellaceae</taxon>
        <taxon>Chryseobacterium group</taxon>
        <taxon>Chryseobacterium</taxon>
    </lineage>
</organism>
<dbReference type="Proteomes" id="UP001235513">
    <property type="component" value="Unassembled WGS sequence"/>
</dbReference>
<dbReference type="Pfam" id="PF20274">
    <property type="entry name" value="cREC_REC"/>
    <property type="match status" value="1"/>
</dbReference>
<feature type="domain" description="Cyclic-phosphate processing Receiver" evidence="1">
    <location>
        <begin position="7"/>
        <end position="72"/>
    </location>
</feature>
<name>A0ABT9SSU5_9FLAO</name>
<accession>A0ABT9SSU5</accession>
<comment type="caution">
    <text evidence="2">The sequence shown here is derived from an EMBL/GenBank/DDBJ whole genome shotgun (WGS) entry which is preliminary data.</text>
</comment>
<keyword evidence="3" id="KW-1185">Reference proteome</keyword>
<dbReference type="EMBL" id="JAUSRL010000008">
    <property type="protein sequence ID" value="MDP9961886.1"/>
    <property type="molecule type" value="Genomic_DNA"/>
</dbReference>
<gene>
    <name evidence="2" type="ORF">J2T04_003799</name>
</gene>
<reference evidence="2 3" key="1">
    <citation type="submission" date="2023-07" db="EMBL/GenBank/DDBJ databases">
        <title>Sorghum-associated microbial communities from plants grown in Nebraska, USA.</title>
        <authorList>
            <person name="Schachtman D."/>
        </authorList>
    </citation>
    <scope>NUCLEOTIDE SEQUENCE [LARGE SCALE GENOMIC DNA]</scope>
    <source>
        <strain evidence="2 3">CC351</strain>
    </source>
</reference>
<evidence type="ECO:0000313" key="3">
    <source>
        <dbReference type="Proteomes" id="UP001235513"/>
    </source>
</evidence>
<evidence type="ECO:0000259" key="1">
    <source>
        <dbReference type="Pfam" id="PF20274"/>
    </source>
</evidence>
<proteinExistence type="predicted"/>
<protein>
    <recommendedName>
        <fullName evidence="1">Cyclic-phosphate processing Receiver domain-containing protein</fullName>
    </recommendedName>
</protein>